<evidence type="ECO:0000313" key="1">
    <source>
        <dbReference type="EMBL" id="GBO00141.1"/>
    </source>
</evidence>
<reference evidence="1 2" key="1">
    <citation type="journal article" date="2019" name="Sci. Rep.">
        <title>Orb-weaving spider Araneus ventricosus genome elucidates the spidroin gene catalogue.</title>
        <authorList>
            <person name="Kono N."/>
            <person name="Nakamura H."/>
            <person name="Ohtoshi R."/>
            <person name="Moran D.A.P."/>
            <person name="Shinohara A."/>
            <person name="Yoshida Y."/>
            <person name="Fujiwara M."/>
            <person name="Mori M."/>
            <person name="Tomita M."/>
            <person name="Arakawa K."/>
        </authorList>
    </citation>
    <scope>NUCLEOTIDE SEQUENCE [LARGE SCALE GENOMIC DNA]</scope>
</reference>
<proteinExistence type="predicted"/>
<name>A0A4Y2TJD6_ARAVE</name>
<accession>A0A4Y2TJD6</accession>
<protein>
    <submittedName>
        <fullName evidence="1">Uncharacterized protein</fullName>
    </submittedName>
</protein>
<gene>
    <name evidence="1" type="ORF">AVEN_216855_1</name>
</gene>
<sequence length="195" mass="21737">MCGKCIQLLSLKNDYKDQCQSYGGMQQMQLSILLRRGGRNIWEVPLLMGPTFPADLLHSIGLSQKEAVKGAALDLWDCCATQSSCLNLASRPAYSSTLRRSSNNKTKSDSGLGWQRAVSKEIFKAGLTSRPLLGRVHTRQIVDVVRRVPIRRYNDHGSQASYHMSKNQESWINAPTSLQDGKSWSSSTKHIRASI</sequence>
<comment type="caution">
    <text evidence="1">The sequence shown here is derived from an EMBL/GenBank/DDBJ whole genome shotgun (WGS) entry which is preliminary data.</text>
</comment>
<dbReference type="EMBL" id="BGPR01028768">
    <property type="protein sequence ID" value="GBO00141.1"/>
    <property type="molecule type" value="Genomic_DNA"/>
</dbReference>
<organism evidence="1 2">
    <name type="scientific">Araneus ventricosus</name>
    <name type="common">Orbweaver spider</name>
    <name type="synonym">Epeira ventricosa</name>
    <dbReference type="NCBI Taxonomy" id="182803"/>
    <lineage>
        <taxon>Eukaryota</taxon>
        <taxon>Metazoa</taxon>
        <taxon>Ecdysozoa</taxon>
        <taxon>Arthropoda</taxon>
        <taxon>Chelicerata</taxon>
        <taxon>Arachnida</taxon>
        <taxon>Araneae</taxon>
        <taxon>Araneomorphae</taxon>
        <taxon>Entelegynae</taxon>
        <taxon>Araneoidea</taxon>
        <taxon>Araneidae</taxon>
        <taxon>Araneus</taxon>
    </lineage>
</organism>
<dbReference type="AlphaFoldDB" id="A0A4Y2TJD6"/>
<evidence type="ECO:0000313" key="2">
    <source>
        <dbReference type="Proteomes" id="UP000499080"/>
    </source>
</evidence>
<keyword evidence="2" id="KW-1185">Reference proteome</keyword>
<dbReference type="Proteomes" id="UP000499080">
    <property type="component" value="Unassembled WGS sequence"/>
</dbReference>